<evidence type="ECO:0000256" key="14">
    <source>
        <dbReference type="RuleBase" id="RU003848"/>
    </source>
</evidence>
<dbReference type="InterPro" id="IPR005864">
    <property type="entry name" value="ATP_synth_F0_bsu_bac"/>
</dbReference>
<comment type="subcellular location">
    <subcellularLocation>
        <location evidence="13">Cell membrane</location>
        <topology evidence="13">Single-pass membrane protein</topology>
    </subcellularLocation>
    <subcellularLocation>
        <location evidence="12">Endomembrane system</location>
        <topology evidence="12">Single-pass membrane protein</topology>
    </subcellularLocation>
</comment>
<keyword evidence="6 13" id="KW-0375">Hydrogen ion transport</keyword>
<dbReference type="EMBL" id="JASDDP010000004">
    <property type="protein sequence ID" value="MDJ1645519.1"/>
    <property type="molecule type" value="Genomic_DNA"/>
</dbReference>
<evidence type="ECO:0000256" key="13">
    <source>
        <dbReference type="HAMAP-Rule" id="MF_01398"/>
    </source>
</evidence>
<sequence length="168" mass="19859">MENNINITERFQQIFPNLPLLIATIIAFLITFLFLSVFFYNPVKRMVEKRRKFIADNIKNSIEDRQKALEDRNESQEKLIDAKIKASEIVNKAKFEAEKVIIQYTNIAQNEAERIKHQAEIEIENEKVKFEKNSKQAIIDVAFELANKLVEKELRPENEKKLIEDFFK</sequence>
<dbReference type="InterPro" id="IPR002146">
    <property type="entry name" value="ATP_synth_b/b'su_bac/chlpt"/>
</dbReference>
<feature type="coiled-coil region" evidence="15">
    <location>
        <begin position="58"/>
        <end position="129"/>
    </location>
</feature>
<keyword evidence="15" id="KW-0175">Coiled coil</keyword>
<evidence type="ECO:0000256" key="1">
    <source>
        <dbReference type="ARBA" id="ARBA00005513"/>
    </source>
</evidence>
<evidence type="ECO:0000256" key="10">
    <source>
        <dbReference type="ARBA" id="ARBA00023310"/>
    </source>
</evidence>
<keyword evidence="9 13" id="KW-0472">Membrane</keyword>
<dbReference type="AlphaFoldDB" id="A0AAJ1PS50"/>
<evidence type="ECO:0000256" key="2">
    <source>
        <dbReference type="ARBA" id="ARBA00022448"/>
    </source>
</evidence>
<proteinExistence type="inferred from homology"/>
<dbReference type="GO" id="GO:0046933">
    <property type="term" value="F:proton-transporting ATP synthase activity, rotational mechanism"/>
    <property type="evidence" value="ECO:0007669"/>
    <property type="project" value="UniProtKB-UniRule"/>
</dbReference>
<evidence type="ECO:0000313" key="17">
    <source>
        <dbReference type="Proteomes" id="UP001224428"/>
    </source>
</evidence>
<evidence type="ECO:0000256" key="5">
    <source>
        <dbReference type="ARBA" id="ARBA00022692"/>
    </source>
</evidence>
<gene>
    <name evidence="13 16" type="primary">atpF</name>
    <name evidence="16" type="ORF">QLQ80_00230</name>
</gene>
<dbReference type="InterPro" id="IPR028987">
    <property type="entry name" value="ATP_synth_B-like_membr_sf"/>
</dbReference>
<keyword evidence="3 13" id="KW-1003">Cell membrane</keyword>
<keyword evidence="10 13" id="KW-0066">ATP synthesis</keyword>
<protein>
    <recommendedName>
        <fullName evidence="13">ATP synthase subunit b</fullName>
    </recommendedName>
    <alternativeName>
        <fullName evidence="13">ATP synthase F(0) sector subunit b</fullName>
    </alternativeName>
    <alternativeName>
        <fullName evidence="13">ATPase subunit I</fullName>
    </alternativeName>
    <alternativeName>
        <fullName evidence="13">F-type ATPase subunit b</fullName>
        <shortName evidence="13">F-ATPase subunit b</shortName>
    </alternativeName>
</protein>
<comment type="function">
    <text evidence="13">Component of the F(0) channel, it forms part of the peripheral stalk, linking F(1) to F(0).</text>
</comment>
<comment type="function">
    <text evidence="11 13">F(1)F(0) ATP synthase produces ATP from ADP in the presence of a proton or sodium gradient. F-type ATPases consist of two structural domains, F(1) containing the extramembraneous catalytic core and F(0) containing the membrane proton channel, linked together by a central stalk and a peripheral stalk. During catalysis, ATP synthesis in the catalytic domain of F(1) is coupled via a rotary mechanism of the central stalk subunits to proton translocation.</text>
</comment>
<dbReference type="PANTHER" id="PTHR33445:SF1">
    <property type="entry name" value="ATP SYNTHASE SUBUNIT B"/>
    <property type="match status" value="1"/>
</dbReference>
<dbReference type="CDD" id="cd06503">
    <property type="entry name" value="ATP-synt_Fo_b"/>
    <property type="match status" value="1"/>
</dbReference>
<keyword evidence="2 13" id="KW-0813">Transport</keyword>
<evidence type="ECO:0000256" key="4">
    <source>
        <dbReference type="ARBA" id="ARBA00022547"/>
    </source>
</evidence>
<dbReference type="Proteomes" id="UP001224428">
    <property type="component" value="Unassembled WGS sequence"/>
</dbReference>
<evidence type="ECO:0000313" key="16">
    <source>
        <dbReference type="EMBL" id="MDJ1645519.1"/>
    </source>
</evidence>
<keyword evidence="7 13" id="KW-1133">Transmembrane helix</keyword>
<evidence type="ECO:0000256" key="6">
    <source>
        <dbReference type="ARBA" id="ARBA00022781"/>
    </source>
</evidence>
<evidence type="ECO:0000256" key="11">
    <source>
        <dbReference type="ARBA" id="ARBA00025198"/>
    </source>
</evidence>
<keyword evidence="8 13" id="KW-0406">Ion transport</keyword>
<name>A0AAJ1PS50_9MOLU</name>
<dbReference type="Gene3D" id="1.20.5.620">
    <property type="entry name" value="F1F0 ATP synthase subunit B, membrane domain"/>
    <property type="match status" value="1"/>
</dbReference>
<dbReference type="RefSeq" id="WP_283823495.1">
    <property type="nucleotide sequence ID" value="NZ_JASDAY010000016.1"/>
</dbReference>
<feature type="transmembrane region" description="Helical" evidence="13">
    <location>
        <begin position="20"/>
        <end position="43"/>
    </location>
</feature>
<comment type="subunit">
    <text evidence="13">F-type ATPases have 2 components, F(1) - the catalytic core - and F(0) - the membrane proton channel. F(1) has five subunits: alpha(3), beta(3), gamma(1), delta(1), epsilon(1). F(0) has three main subunits: a(1), b(2) and c(10-14). The alpha and beta chains form an alternating ring which encloses part of the gamma chain. F(1) is attached to F(0) by a central stalk formed by the gamma and epsilon chains, while a peripheral stalk is formed by the delta and b chains.</text>
</comment>
<keyword evidence="17" id="KW-1185">Reference proteome</keyword>
<dbReference type="GO" id="GO:0046961">
    <property type="term" value="F:proton-transporting ATPase activity, rotational mechanism"/>
    <property type="evidence" value="ECO:0007669"/>
    <property type="project" value="TreeGrafter"/>
</dbReference>
<keyword evidence="4 13" id="KW-0138">CF(0)</keyword>
<dbReference type="SUPFAM" id="SSF81573">
    <property type="entry name" value="F1F0 ATP synthase subunit B, membrane domain"/>
    <property type="match status" value="1"/>
</dbReference>
<evidence type="ECO:0000256" key="15">
    <source>
        <dbReference type="SAM" id="Coils"/>
    </source>
</evidence>
<organism evidence="16 17">
    <name type="scientific">Mycoplasma phocimorsus</name>
    <dbReference type="NCBI Taxonomy" id="3045839"/>
    <lineage>
        <taxon>Bacteria</taxon>
        <taxon>Bacillati</taxon>
        <taxon>Mycoplasmatota</taxon>
        <taxon>Mollicutes</taxon>
        <taxon>Mycoplasmataceae</taxon>
        <taxon>Mycoplasma</taxon>
    </lineage>
</organism>
<dbReference type="GO" id="GO:0012505">
    <property type="term" value="C:endomembrane system"/>
    <property type="evidence" value="ECO:0007669"/>
    <property type="project" value="UniProtKB-SubCell"/>
</dbReference>
<reference evidence="16" key="1">
    <citation type="submission" date="2023-05" db="EMBL/GenBank/DDBJ databases">
        <title>Mycoplasma phocimorsus sp. nov., isolated from Scandinavian patients with seal finger or septic arthritis after contact with seals.</title>
        <authorList>
            <person name="Skafte-Holm A."/>
            <person name="Pedersen T.R."/>
            <person name="Froelund M."/>
            <person name="Stegger M."/>
            <person name="Qvortrup K."/>
            <person name="Michaels D.L."/>
            <person name="Brown D.R."/>
            <person name="Jensen J.S."/>
        </authorList>
    </citation>
    <scope>NUCLEOTIDE SEQUENCE</scope>
    <source>
        <strain evidence="16">M5725</strain>
    </source>
</reference>
<dbReference type="HAMAP" id="MF_01398">
    <property type="entry name" value="ATP_synth_b_bprime"/>
    <property type="match status" value="1"/>
</dbReference>
<accession>A0AAJ1PS50</accession>
<evidence type="ECO:0000256" key="3">
    <source>
        <dbReference type="ARBA" id="ARBA00022475"/>
    </source>
</evidence>
<dbReference type="Pfam" id="PF00430">
    <property type="entry name" value="ATP-synt_B"/>
    <property type="match status" value="1"/>
</dbReference>
<evidence type="ECO:0000256" key="9">
    <source>
        <dbReference type="ARBA" id="ARBA00023136"/>
    </source>
</evidence>
<dbReference type="NCBIfam" id="TIGR01144">
    <property type="entry name" value="ATP_synt_b"/>
    <property type="match status" value="1"/>
</dbReference>
<dbReference type="InterPro" id="IPR050059">
    <property type="entry name" value="ATP_synthase_B_chain"/>
</dbReference>
<dbReference type="GO" id="GO:0045259">
    <property type="term" value="C:proton-transporting ATP synthase complex"/>
    <property type="evidence" value="ECO:0007669"/>
    <property type="project" value="UniProtKB-KW"/>
</dbReference>
<comment type="caution">
    <text evidence="16">The sequence shown here is derived from an EMBL/GenBank/DDBJ whole genome shotgun (WGS) entry which is preliminary data.</text>
</comment>
<evidence type="ECO:0000256" key="7">
    <source>
        <dbReference type="ARBA" id="ARBA00022989"/>
    </source>
</evidence>
<comment type="similarity">
    <text evidence="1 13 14">Belongs to the ATPase B chain family.</text>
</comment>
<dbReference type="PANTHER" id="PTHR33445">
    <property type="entry name" value="ATP SYNTHASE SUBUNIT B', CHLOROPLASTIC"/>
    <property type="match status" value="1"/>
</dbReference>
<keyword evidence="5 13" id="KW-0812">Transmembrane</keyword>
<evidence type="ECO:0000256" key="12">
    <source>
        <dbReference type="ARBA" id="ARBA00037847"/>
    </source>
</evidence>
<evidence type="ECO:0000256" key="8">
    <source>
        <dbReference type="ARBA" id="ARBA00023065"/>
    </source>
</evidence>
<dbReference type="GO" id="GO:0005886">
    <property type="term" value="C:plasma membrane"/>
    <property type="evidence" value="ECO:0007669"/>
    <property type="project" value="UniProtKB-SubCell"/>
</dbReference>